<dbReference type="InterPro" id="IPR036005">
    <property type="entry name" value="Creatinase/aminopeptidase-like"/>
</dbReference>
<dbReference type="EC" id="3.4.11.9" evidence="4"/>
<dbReference type="Pfam" id="PF00557">
    <property type="entry name" value="Peptidase_M24"/>
    <property type="match status" value="1"/>
</dbReference>
<evidence type="ECO:0000256" key="7">
    <source>
        <dbReference type="ARBA" id="ARBA00022723"/>
    </source>
</evidence>
<dbReference type="InterPro" id="IPR032416">
    <property type="entry name" value="Peptidase_M24_C"/>
</dbReference>
<dbReference type="InterPro" id="IPR001131">
    <property type="entry name" value="Peptidase_M24B_aminopep-P_CS"/>
</dbReference>
<dbReference type="AlphaFoldDB" id="A0A507CY70"/>
<evidence type="ECO:0000256" key="8">
    <source>
        <dbReference type="ARBA" id="ARBA00022801"/>
    </source>
</evidence>
<evidence type="ECO:0000313" key="16">
    <source>
        <dbReference type="EMBL" id="TPX52559.1"/>
    </source>
</evidence>
<protein>
    <recommendedName>
        <fullName evidence="4">Xaa-Pro aminopeptidase</fullName>
        <ecNumber evidence="4">3.4.11.9</ecNumber>
    </recommendedName>
</protein>
<dbReference type="FunFam" id="3.90.230.10:FF:000007">
    <property type="entry name" value="Xaa-Pro aminopeptidase P"/>
    <property type="match status" value="1"/>
</dbReference>
<reference evidence="17 18" key="1">
    <citation type="journal article" date="2019" name="Sci. Rep.">
        <title>Comparative genomics of chytrid fungi reveal insights into the obligate biotrophic and pathogenic lifestyle of Synchytrium endobioticum.</title>
        <authorList>
            <person name="van de Vossenberg B.T.L.H."/>
            <person name="Warris S."/>
            <person name="Nguyen H.D.T."/>
            <person name="van Gent-Pelzer M.P.E."/>
            <person name="Joly D.L."/>
            <person name="van de Geest H.C."/>
            <person name="Bonants P.J.M."/>
            <person name="Smith D.S."/>
            <person name="Levesque C.A."/>
            <person name="van der Lee T.A.J."/>
        </authorList>
    </citation>
    <scope>NUCLEOTIDE SEQUENCE [LARGE SCALE GENOMIC DNA]</scope>
    <source>
        <strain evidence="15 18">LEV6574</strain>
        <strain evidence="16 17">MB42</strain>
    </source>
</reference>
<evidence type="ECO:0000256" key="6">
    <source>
        <dbReference type="ARBA" id="ARBA00022670"/>
    </source>
</evidence>
<comment type="cofactor">
    <cofactor evidence="2">
        <name>Mn(2+)</name>
        <dbReference type="ChEBI" id="CHEBI:29035"/>
    </cofactor>
</comment>
<dbReference type="EMBL" id="QEAM01000198">
    <property type="protein sequence ID" value="TPX44096.1"/>
    <property type="molecule type" value="Genomic_DNA"/>
</dbReference>
<evidence type="ECO:0000256" key="5">
    <source>
        <dbReference type="ARBA" id="ARBA00022438"/>
    </source>
</evidence>
<feature type="domain" description="Peptidase M24 C-terminal" evidence="14">
    <location>
        <begin position="605"/>
        <end position="666"/>
    </location>
</feature>
<evidence type="ECO:0000313" key="17">
    <source>
        <dbReference type="Proteomes" id="UP000317494"/>
    </source>
</evidence>
<dbReference type="Proteomes" id="UP000320475">
    <property type="component" value="Unassembled WGS sequence"/>
</dbReference>
<dbReference type="SUPFAM" id="SSF53092">
    <property type="entry name" value="Creatinase/prolidase N-terminal domain"/>
    <property type="match status" value="1"/>
</dbReference>
<dbReference type="Pfam" id="PF16189">
    <property type="entry name" value="Creatinase_N_2"/>
    <property type="match status" value="1"/>
</dbReference>
<dbReference type="PROSITE" id="PS00491">
    <property type="entry name" value="PROLINE_PEPTIDASE"/>
    <property type="match status" value="1"/>
</dbReference>
<evidence type="ECO:0000313" key="18">
    <source>
        <dbReference type="Proteomes" id="UP000320475"/>
    </source>
</evidence>
<dbReference type="GO" id="GO:0006508">
    <property type="term" value="P:proteolysis"/>
    <property type="evidence" value="ECO:0007669"/>
    <property type="project" value="UniProtKB-KW"/>
</dbReference>
<dbReference type="InterPro" id="IPR050422">
    <property type="entry name" value="X-Pro_aminopeptidase_P"/>
</dbReference>
<comment type="catalytic activity">
    <reaction evidence="1">
        <text>Release of any N-terminal amino acid, including proline, that is linked to proline, even from a dipeptide or tripeptide.</text>
        <dbReference type="EC" id="3.4.11.9"/>
    </reaction>
</comment>
<dbReference type="EMBL" id="QEAN01000033">
    <property type="protein sequence ID" value="TPX52559.1"/>
    <property type="molecule type" value="Genomic_DNA"/>
</dbReference>
<dbReference type="GO" id="GO:0046872">
    <property type="term" value="F:metal ion binding"/>
    <property type="evidence" value="ECO:0007669"/>
    <property type="project" value="UniProtKB-KW"/>
</dbReference>
<dbReference type="CDD" id="cd01085">
    <property type="entry name" value="APP"/>
    <property type="match status" value="1"/>
</dbReference>
<comment type="caution">
    <text evidence="15">The sequence shown here is derived from an EMBL/GenBank/DDBJ whole genome shotgun (WGS) entry which is preliminary data.</text>
</comment>
<dbReference type="Proteomes" id="UP000317494">
    <property type="component" value="Unassembled WGS sequence"/>
</dbReference>
<dbReference type="PANTHER" id="PTHR43763:SF6">
    <property type="entry name" value="XAA-PRO AMINOPEPTIDASE 1"/>
    <property type="match status" value="1"/>
</dbReference>
<dbReference type="Pfam" id="PF01321">
    <property type="entry name" value="Creatinase_N"/>
    <property type="match status" value="1"/>
</dbReference>
<dbReference type="SUPFAM" id="SSF55920">
    <property type="entry name" value="Creatinase/aminopeptidase"/>
    <property type="match status" value="1"/>
</dbReference>
<accession>A0A507CY70</accession>
<dbReference type="Gene3D" id="3.90.230.10">
    <property type="entry name" value="Creatinase/methionine aminopeptidase superfamily"/>
    <property type="match status" value="1"/>
</dbReference>
<dbReference type="Pfam" id="PF16188">
    <property type="entry name" value="Peptidase_M24_C"/>
    <property type="match status" value="1"/>
</dbReference>
<dbReference type="OrthoDB" id="9995434at2759"/>
<comment type="similarity">
    <text evidence="3 11">Belongs to the peptidase M24B family.</text>
</comment>
<evidence type="ECO:0000256" key="2">
    <source>
        <dbReference type="ARBA" id="ARBA00001936"/>
    </source>
</evidence>
<dbReference type="FunFam" id="3.40.350.10:FF:000001">
    <property type="entry name" value="Putative xaa-Pro aminopeptidase 1"/>
    <property type="match status" value="1"/>
</dbReference>
<feature type="domain" description="Peptidase M24" evidence="12">
    <location>
        <begin position="375"/>
        <end position="594"/>
    </location>
</feature>
<evidence type="ECO:0000256" key="9">
    <source>
        <dbReference type="ARBA" id="ARBA00023049"/>
    </source>
</evidence>
<evidence type="ECO:0000256" key="1">
    <source>
        <dbReference type="ARBA" id="ARBA00001424"/>
    </source>
</evidence>
<dbReference type="InterPro" id="IPR000587">
    <property type="entry name" value="Creatinase_N"/>
</dbReference>
<evidence type="ECO:0000256" key="11">
    <source>
        <dbReference type="RuleBase" id="RU000590"/>
    </source>
</evidence>
<dbReference type="PANTHER" id="PTHR43763">
    <property type="entry name" value="XAA-PRO AMINOPEPTIDASE 1"/>
    <property type="match status" value="1"/>
</dbReference>
<keyword evidence="8" id="KW-0378">Hydrolase</keyword>
<organism evidence="15 18">
    <name type="scientific">Synchytrium endobioticum</name>
    <dbReference type="NCBI Taxonomy" id="286115"/>
    <lineage>
        <taxon>Eukaryota</taxon>
        <taxon>Fungi</taxon>
        <taxon>Fungi incertae sedis</taxon>
        <taxon>Chytridiomycota</taxon>
        <taxon>Chytridiomycota incertae sedis</taxon>
        <taxon>Chytridiomycetes</taxon>
        <taxon>Synchytriales</taxon>
        <taxon>Synchytriaceae</taxon>
        <taxon>Synchytrium</taxon>
    </lineage>
</organism>
<name>A0A507CY70_9FUNG</name>
<dbReference type="STRING" id="286115.A0A507CY70"/>
<keyword evidence="10" id="KW-0464">Manganese</keyword>
<dbReference type="InterPro" id="IPR029149">
    <property type="entry name" value="Creatin/AminoP/Spt16_N"/>
</dbReference>
<evidence type="ECO:0000256" key="3">
    <source>
        <dbReference type="ARBA" id="ARBA00008766"/>
    </source>
</evidence>
<dbReference type="GO" id="GO:0070006">
    <property type="term" value="F:metalloaminopeptidase activity"/>
    <property type="evidence" value="ECO:0007669"/>
    <property type="project" value="InterPro"/>
</dbReference>
<evidence type="ECO:0000259" key="14">
    <source>
        <dbReference type="Pfam" id="PF16188"/>
    </source>
</evidence>
<proteinExistence type="inferred from homology"/>
<keyword evidence="9" id="KW-0482">Metalloprotease</keyword>
<gene>
    <name evidence="15" type="ORF">SeLEV6574_g04714</name>
    <name evidence="16" type="ORF">SeMB42_g01343</name>
</gene>
<keyword evidence="17" id="KW-1185">Reference proteome</keyword>
<dbReference type="VEuPathDB" id="FungiDB:SeMB42_g01343"/>
<dbReference type="FunFam" id="3.40.350.10:FF:000010">
    <property type="entry name" value="Probable Xaa-Pro aminopeptidase P"/>
    <property type="match status" value="1"/>
</dbReference>
<dbReference type="Gene3D" id="3.40.350.10">
    <property type="entry name" value="Creatinase/prolidase N-terminal domain"/>
    <property type="match status" value="2"/>
</dbReference>
<sequence>MLRLCLHPPLFAPVSASASAAVFVVDKMVPKSTEMMPAAENAKNGSQIAGDKHSADKVDTTLRLCKLRECMKSNNVAAYIIPSEDAHQSEYIADCDARRAYISGFTGSAGLAVVTPDAAALWTDGRYFLQASKQLDSNWTLMKGGLPDVPTKEEWLVKVLPPKSRVGIDPSLVSVGAYKILTEALEKGGHQLVGISVNLIDIIWDNRPARPMKPVNVHPVKYSGKSSADKIKELREQFEKKNVWGFVVTALDEIAWLFNLRGSDVVYNPVFFSYALVTKKEIVLYIDSAKLSSEVRSFLGDDVAVRPYTAIFDDLKSLSAARDGLSAEAKTEKLWIDSRCNQALLNVIGDKKMVEESRSPVMTAKSIKSQVECDGLRESHKRDAAALISFFAWLENELVVKKNTGLSESDAADILANFRSQQSVFVSLSFDTISSVGPHAAIIHYKPEKGSDAVITVDKIYLCDSGGQYLDGTTDVTRTLHFGTPTQAEKEAFTLVLKGHIQLDTAVFPKGTTGYVLDVLARAALWKFGLDYRHGTGHGVGSFLNVHEGPQGIGQRIAYNDIPLEPGMSMTNEPGYYEDNAFGMRIENVMLVREVSTPHRFGGGPYYGFEHLTLVPIQSELIDVSLLTPEEIKWVNAYHDECWEIIAPLLEANSLAWNWLKRECIHIA</sequence>
<keyword evidence="7 11" id="KW-0479">Metal-binding</keyword>
<dbReference type="InterPro" id="IPR033740">
    <property type="entry name" value="Pept_M24B"/>
</dbReference>
<dbReference type="InterPro" id="IPR000994">
    <property type="entry name" value="Pept_M24"/>
</dbReference>
<evidence type="ECO:0000256" key="10">
    <source>
        <dbReference type="ARBA" id="ARBA00023211"/>
    </source>
</evidence>
<evidence type="ECO:0000259" key="12">
    <source>
        <dbReference type="Pfam" id="PF00557"/>
    </source>
</evidence>
<keyword evidence="5" id="KW-0031">Aminopeptidase</keyword>
<evidence type="ECO:0000256" key="4">
    <source>
        <dbReference type="ARBA" id="ARBA00012574"/>
    </source>
</evidence>
<evidence type="ECO:0000313" key="15">
    <source>
        <dbReference type="EMBL" id="TPX44096.1"/>
    </source>
</evidence>
<feature type="domain" description="Creatinase N-terminal" evidence="13">
    <location>
        <begin position="63"/>
        <end position="196"/>
    </location>
</feature>
<keyword evidence="6" id="KW-0645">Protease</keyword>
<dbReference type="GO" id="GO:0005737">
    <property type="term" value="C:cytoplasm"/>
    <property type="evidence" value="ECO:0007669"/>
    <property type="project" value="UniProtKB-ARBA"/>
</dbReference>
<evidence type="ECO:0000259" key="13">
    <source>
        <dbReference type="Pfam" id="PF01321"/>
    </source>
</evidence>